<feature type="repeat" description="ANK" evidence="2">
    <location>
        <begin position="844"/>
        <end position="876"/>
    </location>
</feature>
<name>A0A4Q4M971_9PLEO</name>
<comment type="caution">
    <text evidence="5">The sequence shown here is derived from an EMBL/GenBank/DDBJ whole genome shotgun (WGS) entry which is preliminary data.</text>
</comment>
<dbReference type="EMBL" id="PDXA01000031">
    <property type="protein sequence ID" value="RYN46089.1"/>
    <property type="molecule type" value="Genomic_DNA"/>
</dbReference>
<dbReference type="Gene3D" id="3.40.50.300">
    <property type="entry name" value="P-loop containing nucleotide triphosphate hydrolases"/>
    <property type="match status" value="1"/>
</dbReference>
<dbReference type="InterPro" id="IPR054471">
    <property type="entry name" value="GPIID_WHD"/>
</dbReference>
<evidence type="ECO:0000256" key="3">
    <source>
        <dbReference type="SAM" id="MobiDB-lite"/>
    </source>
</evidence>
<protein>
    <recommendedName>
        <fullName evidence="4">NACHT domain-containing protein</fullName>
    </recommendedName>
</protein>
<dbReference type="Pfam" id="PF22939">
    <property type="entry name" value="WHD_GPIID"/>
    <property type="match status" value="1"/>
</dbReference>
<dbReference type="PANTHER" id="PTHR10039">
    <property type="entry name" value="AMELOGENIN"/>
    <property type="match status" value="1"/>
</dbReference>
<dbReference type="SUPFAM" id="SSF48403">
    <property type="entry name" value="Ankyrin repeat"/>
    <property type="match status" value="2"/>
</dbReference>
<feature type="repeat" description="ANK" evidence="2">
    <location>
        <begin position="1151"/>
        <end position="1185"/>
    </location>
</feature>
<dbReference type="InterPro" id="IPR056884">
    <property type="entry name" value="NPHP3-like_N"/>
</dbReference>
<dbReference type="PROSITE" id="PS50837">
    <property type="entry name" value="NACHT"/>
    <property type="match status" value="1"/>
</dbReference>
<dbReference type="InterPro" id="IPR002110">
    <property type="entry name" value="Ankyrin_rpt"/>
</dbReference>
<feature type="repeat" description="ANK" evidence="2">
    <location>
        <begin position="1221"/>
        <end position="1253"/>
    </location>
</feature>
<evidence type="ECO:0000313" key="6">
    <source>
        <dbReference type="Proteomes" id="UP000292402"/>
    </source>
</evidence>
<feature type="domain" description="NACHT" evidence="4">
    <location>
        <begin position="246"/>
        <end position="403"/>
    </location>
</feature>
<sequence>METTASIIAVIQLCEKVIKYIIAVSGEKAEKIRLRSKIRGCSSLLLQLQDEAEESEEADEWSKSLGLLSTPLLRLHEALSLAAAALSPPGGISEKLRWPFKEKDVGKLIDAIDSEMAMVSLAIDGNTTRLLHSINGLTKNNENLLIELRQTLNVRVGKAHQELQEIGNKVYSVQTSQEAVLNRVEDLHVRQTSEEAQKTRQLILNWLPSTSHESQQRDAISRRQPGTGTWLLQSQKYQDWLNSEGATLFCPGIPGAGKTILASIINADLWERYHQDSEVGLTYLFCNFKRRDEQTLDSLLFALLGQLVEQQPELPKQVEDFYKEQQKTSSNRTTVIAQTLELLAAGYKRIFIVLDALDECSTDDSCRTKLLSHIAKLSKLANSPGTESEKAVYHVNLLVTARPLRDIEWVYKDCPMLNIEANDADVRTYLVENMSRLPGFVQKSTQLQEEIATKIIDSVQGMFLLAKLHLDSIVGKRSVKAVRTVLGKLATGSEAYKSVYEDAMERIEGQVADMAELAKQTLALITCVRRPLSTSELQQALAVEINEPDLDPDNFPDMDDVVSACAGLVTINEGNKIIGLVHYTTQEYLEQNQQRWFPDAQVMITEVCTTYLAFEPFSKSGVLRGQGAIPSGTDSMQSFKGVSLLTQYFDTGISKYTFHGYAAIEWGHHARLAPGAHSQVMNFLERPLNVVASHERSQPSYRKLISVHAMHVASEFGLEAPLAKFLEQDLNPDHLAVYYDSRQWQHSEESITPLLVAARYGHENIVKMLLEHGADANYTSEHRNNASIYAKHNKQNNVVDLLIKYGANSEQQTALHEAAERGDLARTEELIRSKIARIDALNGRRETPLIIAARSGHCEVADYLLKAGADLEIRDYHGHSALLAATRSSHPKIVELLLTTGAYPHVVGDVIPTDVRHKSNETPYEASIRGLLHEKYKSDKKYRNGATALMLAADLDDLSSAILLLKAGARVWGTDNGGRTALGYAVMSESVLVAKAILEVCTEPMRAIEFHSVLGEASARGDSDMVALLLEFGARVQQYDPHEISNEISPLTRAVQSWCRFDMSKPHNVIMARRFEVTARLLLGAGVGTEWETFIDTKSHAIELLLRAGFDINSSDEDSYTPLIWACLYGDLSLVKLYLKLGANPNITKKQGRSPLYEACHARKPEEDKIKELLDHGADVNQQDQYGRTALFAVRLAAPGSASLISLLIKAGANVHHRSHKGQTPMFLAAKKHAVEVIELYLRYGASAVARDRAGMIPLSFAVKAPAPTEPDSRGRYAATVRLLNTHVRSVSISNPRRSLALPTVLARSPSTGRPRAGDRGLPIVVD</sequence>
<dbReference type="InterPro" id="IPR027417">
    <property type="entry name" value="P-loop_NTPase"/>
</dbReference>
<accession>A0A4Q4M971</accession>
<feature type="repeat" description="ANK" evidence="2">
    <location>
        <begin position="749"/>
        <end position="781"/>
    </location>
</feature>
<dbReference type="PANTHER" id="PTHR10039:SF15">
    <property type="entry name" value="NACHT DOMAIN-CONTAINING PROTEIN"/>
    <property type="match status" value="1"/>
</dbReference>
<organism evidence="5 6">
    <name type="scientific">Alternaria tenuissima</name>
    <dbReference type="NCBI Taxonomy" id="119927"/>
    <lineage>
        <taxon>Eukaryota</taxon>
        <taxon>Fungi</taxon>
        <taxon>Dikarya</taxon>
        <taxon>Ascomycota</taxon>
        <taxon>Pezizomycotina</taxon>
        <taxon>Dothideomycetes</taxon>
        <taxon>Pleosporomycetidae</taxon>
        <taxon>Pleosporales</taxon>
        <taxon>Pleosporineae</taxon>
        <taxon>Pleosporaceae</taxon>
        <taxon>Alternaria</taxon>
        <taxon>Alternaria sect. Alternaria</taxon>
        <taxon>Alternaria alternata complex</taxon>
    </lineage>
</organism>
<feature type="repeat" description="ANK" evidence="2">
    <location>
        <begin position="944"/>
        <end position="976"/>
    </location>
</feature>
<evidence type="ECO:0000256" key="2">
    <source>
        <dbReference type="PROSITE-ProRule" id="PRU00023"/>
    </source>
</evidence>
<dbReference type="InterPro" id="IPR007111">
    <property type="entry name" value="NACHT_NTPase"/>
</dbReference>
<feature type="repeat" description="ANK" evidence="2">
    <location>
        <begin position="1118"/>
        <end position="1150"/>
    </location>
</feature>
<dbReference type="Pfam" id="PF12796">
    <property type="entry name" value="Ank_2"/>
    <property type="match status" value="3"/>
</dbReference>
<dbReference type="PROSITE" id="PS50088">
    <property type="entry name" value="ANK_REPEAT"/>
    <property type="match status" value="7"/>
</dbReference>
<dbReference type="SUPFAM" id="SSF52540">
    <property type="entry name" value="P-loop containing nucleoside triphosphate hydrolases"/>
    <property type="match status" value="1"/>
</dbReference>
<reference evidence="6" key="1">
    <citation type="journal article" date="2019" name="bioRxiv">
        <title>Genomics, evolutionary history and diagnostics of the Alternaria alternata species group including apple and Asian pear pathotypes.</title>
        <authorList>
            <person name="Armitage A.D."/>
            <person name="Cockerton H.M."/>
            <person name="Sreenivasaprasad S."/>
            <person name="Woodhall J.W."/>
            <person name="Lane C.R."/>
            <person name="Harrison R.J."/>
            <person name="Clarkson J.P."/>
        </authorList>
    </citation>
    <scope>NUCLEOTIDE SEQUENCE [LARGE SCALE GENOMIC DNA]</scope>
    <source>
        <strain evidence="6">FERA 1082</strain>
    </source>
</reference>
<evidence type="ECO:0000256" key="1">
    <source>
        <dbReference type="ARBA" id="ARBA00022737"/>
    </source>
</evidence>
<evidence type="ECO:0000259" key="4">
    <source>
        <dbReference type="PROSITE" id="PS50837"/>
    </source>
</evidence>
<keyword evidence="1" id="KW-0677">Repeat</keyword>
<evidence type="ECO:0000313" key="5">
    <source>
        <dbReference type="EMBL" id="RYN46089.1"/>
    </source>
</evidence>
<dbReference type="Pfam" id="PF24883">
    <property type="entry name" value="NPHP3_N"/>
    <property type="match status" value="1"/>
</dbReference>
<gene>
    <name evidence="5" type="ORF">AA0114_g8661</name>
</gene>
<dbReference type="Gene3D" id="1.25.40.20">
    <property type="entry name" value="Ankyrin repeat-containing domain"/>
    <property type="match status" value="5"/>
</dbReference>
<dbReference type="Proteomes" id="UP000292402">
    <property type="component" value="Unassembled WGS sequence"/>
</dbReference>
<dbReference type="InterPro" id="IPR036770">
    <property type="entry name" value="Ankyrin_rpt-contain_sf"/>
</dbReference>
<dbReference type="PROSITE" id="PS50297">
    <property type="entry name" value="ANK_REP_REGION"/>
    <property type="match status" value="6"/>
</dbReference>
<feature type="region of interest" description="Disordered" evidence="3">
    <location>
        <begin position="1308"/>
        <end position="1327"/>
    </location>
</feature>
<dbReference type="SMART" id="SM00248">
    <property type="entry name" value="ANK"/>
    <property type="match status" value="12"/>
</dbReference>
<proteinExistence type="predicted"/>
<feature type="repeat" description="ANK" evidence="2">
    <location>
        <begin position="877"/>
        <end position="909"/>
    </location>
</feature>
<keyword evidence="2" id="KW-0040">ANK repeat</keyword>